<dbReference type="AlphaFoldDB" id="A0A1M7YKF2"/>
<dbReference type="OrthoDB" id="9785768at2"/>
<dbReference type="EMBL" id="FRFE01000046">
    <property type="protein sequence ID" value="SHO53103.1"/>
    <property type="molecule type" value="Genomic_DNA"/>
</dbReference>
<proteinExistence type="predicted"/>
<dbReference type="CDD" id="cd00829">
    <property type="entry name" value="SCP-x_thiolase"/>
    <property type="match status" value="1"/>
</dbReference>
<dbReference type="Proteomes" id="UP000184603">
    <property type="component" value="Unassembled WGS sequence"/>
</dbReference>
<dbReference type="SUPFAM" id="SSF53901">
    <property type="entry name" value="Thiolase-like"/>
    <property type="match status" value="2"/>
</dbReference>
<reference evidence="2 3" key="1">
    <citation type="submission" date="2016-12" db="EMBL/GenBank/DDBJ databases">
        <authorList>
            <person name="Song W.-J."/>
            <person name="Kurnit D.M."/>
        </authorList>
    </citation>
    <scope>NUCLEOTIDE SEQUENCE [LARGE SCALE GENOMIC DNA]</scope>
    <source>
        <strain evidence="2 3">DSM 18488</strain>
    </source>
</reference>
<dbReference type="GO" id="GO:0016746">
    <property type="term" value="F:acyltransferase activity"/>
    <property type="evidence" value="ECO:0007669"/>
    <property type="project" value="InterPro"/>
</dbReference>
<gene>
    <name evidence="2" type="ORF">SAMN02745220_04926</name>
</gene>
<dbReference type="Pfam" id="PF22691">
    <property type="entry name" value="Thiolase_C_1"/>
    <property type="match status" value="1"/>
</dbReference>
<dbReference type="STRING" id="1121416.SAMN02745220_04926"/>
<dbReference type="InterPro" id="IPR055140">
    <property type="entry name" value="Thiolase_C_2"/>
</dbReference>
<sequence>MITFSKQQLKIPQLQKPVYLVSAGQSKFDRAFPDKRTEELCIESFVMAAELLNMSPADLKRYIHSCYYGHFADHFGDQLLGESVIHDRLGLDPLGNVGVKTGGATGGSTLWEGVKAVASGYSDCVLVMGWERMDEVPTDEGNFLISCAADKDWESPLGHIYTGYYAVMAQRYWQIFGKSEESFRKTLAEISVKHHGYARFNPFAQAPMKITVDDVLKSPVVAYPLRALDCCLMSVGAACAILCDEKTAVALTSNSKNKPLRIFVSAGSHTLRPADRRDMDIPLLPNEKADQYRDLGDRFPGGDRYPGFTGFLAARMAAYYGYGMTGITDPTDDLDVIELHDAFTISDVQTYEDVGIRPYGYGRDYVESGDCYHTNPHTGKPGKLPSNLSGGLIGCMHSVGATGIMQTFEVACHLWNRWEEMHGEEKLWKKFNREKPKDWTNLQVKGAKRGMAISHAGVGSHVTATILMDPDHLIRKDA</sequence>
<organism evidence="2 3">
    <name type="scientific">Desulfopila aestuarii DSM 18488</name>
    <dbReference type="NCBI Taxonomy" id="1121416"/>
    <lineage>
        <taxon>Bacteria</taxon>
        <taxon>Pseudomonadati</taxon>
        <taxon>Thermodesulfobacteriota</taxon>
        <taxon>Desulfobulbia</taxon>
        <taxon>Desulfobulbales</taxon>
        <taxon>Desulfocapsaceae</taxon>
        <taxon>Desulfopila</taxon>
    </lineage>
</organism>
<dbReference type="PANTHER" id="PTHR42870:SF1">
    <property type="entry name" value="NON-SPECIFIC LIPID-TRANSFER PROTEIN-LIKE 2"/>
    <property type="match status" value="1"/>
</dbReference>
<evidence type="ECO:0000313" key="2">
    <source>
        <dbReference type="EMBL" id="SHO53103.1"/>
    </source>
</evidence>
<dbReference type="InterPro" id="IPR016039">
    <property type="entry name" value="Thiolase-like"/>
</dbReference>
<keyword evidence="2" id="KW-0808">Transferase</keyword>
<name>A0A1M7YKF2_9BACT</name>
<evidence type="ECO:0000259" key="1">
    <source>
        <dbReference type="Pfam" id="PF22691"/>
    </source>
</evidence>
<dbReference type="RefSeq" id="WP_073616679.1">
    <property type="nucleotide sequence ID" value="NZ_FRFE01000046.1"/>
</dbReference>
<accession>A0A1M7YKF2</accession>
<keyword evidence="3" id="KW-1185">Reference proteome</keyword>
<feature type="domain" description="Thiolase C-terminal" evidence="1">
    <location>
        <begin position="308"/>
        <end position="416"/>
    </location>
</feature>
<dbReference type="NCBIfam" id="NF004982">
    <property type="entry name" value="PRK06365.1"/>
    <property type="match status" value="1"/>
</dbReference>
<dbReference type="PANTHER" id="PTHR42870">
    <property type="entry name" value="ACETYL-COA C-ACETYLTRANSFERASE"/>
    <property type="match status" value="1"/>
</dbReference>
<evidence type="ECO:0000313" key="3">
    <source>
        <dbReference type="Proteomes" id="UP000184603"/>
    </source>
</evidence>
<protein>
    <submittedName>
        <fullName evidence="2">Acetyl-CoA C-acetyltransferase</fullName>
    </submittedName>
</protein>
<dbReference type="Gene3D" id="3.40.47.10">
    <property type="match status" value="1"/>
</dbReference>